<dbReference type="EMBL" id="HG739125">
    <property type="protein sequence ID" value="CDP09897.1"/>
    <property type="molecule type" value="Genomic_DNA"/>
</dbReference>
<dbReference type="AlphaFoldDB" id="A0A068UNK8"/>
<feature type="region of interest" description="Disordered" evidence="2">
    <location>
        <begin position="16"/>
        <end position="58"/>
    </location>
</feature>
<dbReference type="PANTHER" id="PTHR47587:SF2">
    <property type="entry name" value="OS05G0103500 PROTEIN"/>
    <property type="match status" value="1"/>
</dbReference>
<dbReference type="InParanoid" id="A0A068UNK8"/>
<protein>
    <recommendedName>
        <fullName evidence="5">CHCH domain-containing protein</fullName>
    </recommendedName>
</protein>
<name>A0A068UNK8_COFCA</name>
<feature type="compositionally biased region" description="Basic residues" evidence="2">
    <location>
        <begin position="24"/>
        <end position="34"/>
    </location>
</feature>
<evidence type="ECO:0008006" key="5">
    <source>
        <dbReference type="Google" id="ProtNLM"/>
    </source>
</evidence>
<dbReference type="PANTHER" id="PTHR47587">
    <property type="entry name" value="OS05G0103500 PROTEIN"/>
    <property type="match status" value="1"/>
</dbReference>
<organism evidence="3 4">
    <name type="scientific">Coffea canephora</name>
    <name type="common">Robusta coffee</name>
    <dbReference type="NCBI Taxonomy" id="49390"/>
    <lineage>
        <taxon>Eukaryota</taxon>
        <taxon>Viridiplantae</taxon>
        <taxon>Streptophyta</taxon>
        <taxon>Embryophyta</taxon>
        <taxon>Tracheophyta</taxon>
        <taxon>Spermatophyta</taxon>
        <taxon>Magnoliopsida</taxon>
        <taxon>eudicotyledons</taxon>
        <taxon>Gunneridae</taxon>
        <taxon>Pentapetalae</taxon>
        <taxon>asterids</taxon>
        <taxon>lamiids</taxon>
        <taxon>Gentianales</taxon>
        <taxon>Rubiaceae</taxon>
        <taxon>Ixoroideae</taxon>
        <taxon>Gardenieae complex</taxon>
        <taxon>Bertiereae - Coffeeae clade</taxon>
        <taxon>Coffeeae</taxon>
        <taxon>Coffea</taxon>
    </lineage>
</organism>
<keyword evidence="1" id="KW-0175">Coiled coil</keyword>
<gene>
    <name evidence="3" type="ORF">GSCOC_T00030381001</name>
</gene>
<accession>A0A068UNK8</accession>
<keyword evidence="4" id="KW-1185">Reference proteome</keyword>
<evidence type="ECO:0000256" key="1">
    <source>
        <dbReference type="SAM" id="Coils"/>
    </source>
</evidence>
<feature type="coiled-coil region" evidence="1">
    <location>
        <begin position="88"/>
        <end position="115"/>
    </location>
</feature>
<dbReference type="OMA" id="MECYKEN"/>
<dbReference type="PhylomeDB" id="A0A068UNK8"/>
<proteinExistence type="predicted"/>
<reference evidence="4" key="1">
    <citation type="journal article" date="2014" name="Science">
        <title>The coffee genome provides insight into the convergent evolution of caffeine biosynthesis.</title>
        <authorList>
            <person name="Denoeud F."/>
            <person name="Carretero-Paulet L."/>
            <person name="Dereeper A."/>
            <person name="Droc G."/>
            <person name="Guyot R."/>
            <person name="Pietrella M."/>
            <person name="Zheng C."/>
            <person name="Alberti A."/>
            <person name="Anthony F."/>
            <person name="Aprea G."/>
            <person name="Aury J.M."/>
            <person name="Bento P."/>
            <person name="Bernard M."/>
            <person name="Bocs S."/>
            <person name="Campa C."/>
            <person name="Cenci A."/>
            <person name="Combes M.C."/>
            <person name="Crouzillat D."/>
            <person name="Da Silva C."/>
            <person name="Daddiego L."/>
            <person name="De Bellis F."/>
            <person name="Dussert S."/>
            <person name="Garsmeur O."/>
            <person name="Gayraud T."/>
            <person name="Guignon V."/>
            <person name="Jahn K."/>
            <person name="Jamilloux V."/>
            <person name="Joet T."/>
            <person name="Labadie K."/>
            <person name="Lan T."/>
            <person name="Leclercq J."/>
            <person name="Lepelley M."/>
            <person name="Leroy T."/>
            <person name="Li L.T."/>
            <person name="Librado P."/>
            <person name="Lopez L."/>
            <person name="Munoz A."/>
            <person name="Noel B."/>
            <person name="Pallavicini A."/>
            <person name="Perrotta G."/>
            <person name="Poncet V."/>
            <person name="Pot D."/>
            <person name="Priyono X."/>
            <person name="Rigoreau M."/>
            <person name="Rouard M."/>
            <person name="Rozas J."/>
            <person name="Tranchant-Dubreuil C."/>
            <person name="VanBuren R."/>
            <person name="Zhang Q."/>
            <person name="Andrade A.C."/>
            <person name="Argout X."/>
            <person name="Bertrand B."/>
            <person name="de Kochko A."/>
            <person name="Graziosi G."/>
            <person name="Henry R.J."/>
            <person name="Jayarama X."/>
            <person name="Ming R."/>
            <person name="Nagai C."/>
            <person name="Rounsley S."/>
            <person name="Sankoff D."/>
            <person name="Giuliano G."/>
            <person name="Albert V.A."/>
            <person name="Wincker P."/>
            <person name="Lashermes P."/>
        </authorList>
    </citation>
    <scope>NUCLEOTIDE SEQUENCE [LARGE SCALE GENOMIC DNA]</scope>
    <source>
        <strain evidence="4">cv. DH200-94</strain>
    </source>
</reference>
<evidence type="ECO:0000313" key="3">
    <source>
        <dbReference type="EMBL" id="CDP09897.1"/>
    </source>
</evidence>
<dbReference type="FunCoup" id="A0A068UNK8">
    <property type="interactions" value="803"/>
</dbReference>
<feature type="compositionally biased region" description="Polar residues" evidence="2">
    <location>
        <begin position="41"/>
        <end position="51"/>
    </location>
</feature>
<dbReference type="Gramene" id="CDP09897">
    <property type="protein sequence ID" value="CDP09897"/>
    <property type="gene ID" value="GSCOC_T00030381001"/>
</dbReference>
<dbReference type="STRING" id="49390.A0A068UNK8"/>
<dbReference type="OrthoDB" id="70030at2759"/>
<dbReference type="Proteomes" id="UP000295252">
    <property type="component" value="Chromosome X"/>
</dbReference>
<evidence type="ECO:0000313" key="4">
    <source>
        <dbReference type="Proteomes" id="UP000295252"/>
    </source>
</evidence>
<sequence>MGESSFTIQISTNLVDQLADDSGKRKRKTRKAKPKLPQDAKTPQQSPSKQKLVSDDSKILKVPPAAGWPLQPPLYLPPPPVQPANAELEAIQSVLKDSENVVEKLQKQEADMLQEVTERAKDLHAKEFKLPQQKPVPCLEKYEACLKCYKENTRDSLRCQFLVNDYADCVRKIRRLVSSEDK</sequence>
<evidence type="ECO:0000256" key="2">
    <source>
        <dbReference type="SAM" id="MobiDB-lite"/>
    </source>
</evidence>